<comment type="PTM">
    <text evidence="7">Carboxylation is probably crucial for Mg(2+) binding and, consequently, for the gamma-phosphate positioning of ATP.</text>
</comment>
<dbReference type="GO" id="GO:0008765">
    <property type="term" value="F:UDP-N-acetylmuramoylalanyl-D-glutamate-2,6-diaminopimelate ligase activity"/>
    <property type="evidence" value="ECO:0007669"/>
    <property type="project" value="UniProtKB-UniRule"/>
</dbReference>
<keyword evidence="4 7" id="KW-0573">Peptidoglycan synthesis</keyword>
<feature type="binding site" evidence="7">
    <location>
        <begin position="408"/>
        <end position="411"/>
    </location>
    <ligand>
        <name>meso-2,6-diaminopimelate</name>
        <dbReference type="ChEBI" id="CHEBI:57791"/>
    </ligand>
</feature>
<dbReference type="Gene3D" id="3.40.1190.10">
    <property type="entry name" value="Mur-like, catalytic domain"/>
    <property type="match status" value="1"/>
</dbReference>
<feature type="modified residue" description="N6-carboxylysine" evidence="7">
    <location>
        <position position="225"/>
    </location>
</feature>
<keyword evidence="5 7" id="KW-0131">Cell cycle</keyword>
<comment type="caution">
    <text evidence="7">Lacks conserved residue(s) required for the propagation of feature annotation.</text>
</comment>
<feature type="short sequence motif" description="Meso-diaminopimelate recognition motif" evidence="7">
    <location>
        <begin position="408"/>
        <end position="411"/>
    </location>
</feature>
<evidence type="ECO:0000256" key="6">
    <source>
        <dbReference type="ARBA" id="ARBA00023316"/>
    </source>
</evidence>
<dbReference type="GO" id="GO:0009252">
    <property type="term" value="P:peptidoglycan biosynthetic process"/>
    <property type="evidence" value="ECO:0007669"/>
    <property type="project" value="UniProtKB-UniRule"/>
</dbReference>
<feature type="binding site" evidence="7">
    <location>
        <position position="185"/>
    </location>
    <ligand>
        <name>UDP-N-acetyl-alpha-D-muramoyl-L-alanyl-D-glutamate</name>
        <dbReference type="ChEBI" id="CHEBI:83900"/>
    </ligand>
</feature>
<dbReference type="InterPro" id="IPR000713">
    <property type="entry name" value="Mur_ligase_N"/>
</dbReference>
<dbReference type="GO" id="GO:0071555">
    <property type="term" value="P:cell wall organization"/>
    <property type="evidence" value="ECO:0007669"/>
    <property type="project" value="UniProtKB-KW"/>
</dbReference>
<dbReference type="InterPro" id="IPR036565">
    <property type="entry name" value="Mur-like_cat_sf"/>
</dbReference>
<dbReference type="NCBIfam" id="TIGR01085">
    <property type="entry name" value="murE"/>
    <property type="match status" value="1"/>
</dbReference>
<feature type="binding site" evidence="7">
    <location>
        <position position="32"/>
    </location>
    <ligand>
        <name>UDP-N-acetyl-alpha-D-muramoyl-L-alanyl-D-glutamate</name>
        <dbReference type="ChEBI" id="CHEBI:83900"/>
    </ligand>
</feature>
<comment type="function">
    <text evidence="7">Catalyzes the addition of meso-diaminopimelic acid to the nucleotide precursor UDP-N-acetylmuramoyl-L-alanyl-D-glutamate (UMAG) in the biosynthesis of bacterial cell-wall peptidoglycan.</text>
</comment>
<feature type="domain" description="Mur ligase N-terminal catalytic" evidence="9">
    <location>
        <begin position="27"/>
        <end position="93"/>
    </location>
</feature>
<proteinExistence type="inferred from homology"/>
<comment type="cofactor">
    <cofactor evidence="7">
        <name>Mg(2+)</name>
        <dbReference type="ChEBI" id="CHEBI:18420"/>
    </cofactor>
</comment>
<dbReference type="GO" id="GO:0008360">
    <property type="term" value="P:regulation of cell shape"/>
    <property type="evidence" value="ECO:0007669"/>
    <property type="project" value="UniProtKB-KW"/>
</dbReference>
<comment type="catalytic activity">
    <reaction evidence="7">
        <text>UDP-N-acetyl-alpha-D-muramoyl-L-alanyl-D-glutamate + meso-2,6-diaminopimelate + ATP = UDP-N-acetyl-alpha-D-muramoyl-L-alanyl-gamma-D-glutamyl-meso-2,6-diaminopimelate + ADP + phosphate + H(+)</text>
        <dbReference type="Rhea" id="RHEA:23676"/>
        <dbReference type="ChEBI" id="CHEBI:15378"/>
        <dbReference type="ChEBI" id="CHEBI:30616"/>
        <dbReference type="ChEBI" id="CHEBI:43474"/>
        <dbReference type="ChEBI" id="CHEBI:57791"/>
        <dbReference type="ChEBI" id="CHEBI:83900"/>
        <dbReference type="ChEBI" id="CHEBI:83905"/>
        <dbReference type="ChEBI" id="CHEBI:456216"/>
        <dbReference type="EC" id="6.3.2.13"/>
    </reaction>
</comment>
<dbReference type="InterPro" id="IPR004101">
    <property type="entry name" value="Mur_ligase_C"/>
</dbReference>
<feature type="binding site" evidence="7">
    <location>
        <position position="191"/>
    </location>
    <ligand>
        <name>UDP-N-acetyl-alpha-D-muramoyl-L-alanyl-D-glutamate</name>
        <dbReference type="ChEBI" id="CHEBI:83900"/>
    </ligand>
</feature>
<feature type="binding site" evidence="7">
    <location>
        <position position="193"/>
    </location>
    <ligand>
        <name>UDP-N-acetyl-alpha-D-muramoyl-L-alanyl-D-glutamate</name>
        <dbReference type="ChEBI" id="CHEBI:83900"/>
    </ligand>
</feature>
<keyword evidence="3 7" id="KW-0133">Cell shape</keyword>
<dbReference type="SUPFAM" id="SSF53244">
    <property type="entry name" value="MurD-like peptide ligases, peptide-binding domain"/>
    <property type="match status" value="1"/>
</dbReference>
<dbReference type="Pfam" id="PF08245">
    <property type="entry name" value="Mur_ligase_M"/>
    <property type="match status" value="1"/>
</dbReference>
<dbReference type="Pfam" id="PF02875">
    <property type="entry name" value="Mur_ligase_C"/>
    <property type="match status" value="1"/>
</dbReference>
<feature type="binding site" evidence="7">
    <location>
        <position position="464"/>
    </location>
    <ligand>
        <name>meso-2,6-diaminopimelate</name>
        <dbReference type="ChEBI" id="CHEBI:57791"/>
    </ligand>
</feature>
<comment type="similarity">
    <text evidence="1 7">Belongs to the MurCDEF family. MurE subfamily.</text>
</comment>
<feature type="binding site" evidence="7">
    <location>
        <position position="384"/>
    </location>
    <ligand>
        <name>meso-2,6-diaminopimelate</name>
        <dbReference type="ChEBI" id="CHEBI:57791"/>
    </ligand>
</feature>
<dbReference type="PANTHER" id="PTHR23135:SF4">
    <property type="entry name" value="UDP-N-ACETYLMURAMOYL-L-ALANYL-D-GLUTAMATE--2,6-DIAMINOPIMELATE LIGASE MURE HOMOLOG, CHLOROPLASTIC"/>
    <property type="match status" value="1"/>
</dbReference>
<keyword evidence="7 12" id="KW-0436">Ligase</keyword>
<evidence type="ECO:0000256" key="5">
    <source>
        <dbReference type="ARBA" id="ARBA00023306"/>
    </source>
</evidence>
<dbReference type="PANTHER" id="PTHR23135">
    <property type="entry name" value="MUR LIGASE FAMILY MEMBER"/>
    <property type="match status" value="1"/>
</dbReference>
<comment type="caution">
    <text evidence="12">The sequence shown here is derived from an EMBL/GenBank/DDBJ whole genome shotgun (WGS) entry which is preliminary data.</text>
</comment>
<dbReference type="NCBIfam" id="NF001126">
    <property type="entry name" value="PRK00139.1-4"/>
    <property type="match status" value="1"/>
</dbReference>
<dbReference type="Gene3D" id="3.40.1390.10">
    <property type="entry name" value="MurE/MurF, N-terminal domain"/>
    <property type="match status" value="1"/>
</dbReference>
<dbReference type="Gene3D" id="3.90.190.20">
    <property type="entry name" value="Mur ligase, C-terminal domain"/>
    <property type="match status" value="1"/>
</dbReference>
<comment type="pathway">
    <text evidence="7 8">Cell wall biogenesis; peptidoglycan biosynthesis.</text>
</comment>
<dbReference type="RefSeq" id="WP_145910066.1">
    <property type="nucleotide sequence ID" value="NZ_BAAAMZ010000009.1"/>
</dbReference>
<feature type="domain" description="Mur ligase central" evidence="11">
    <location>
        <begin position="111"/>
        <end position="312"/>
    </location>
</feature>
<keyword evidence="7" id="KW-0460">Magnesium</keyword>
<evidence type="ECO:0000256" key="2">
    <source>
        <dbReference type="ARBA" id="ARBA00022618"/>
    </source>
</evidence>
<dbReference type="EC" id="6.3.2.13" evidence="7"/>
<dbReference type="InterPro" id="IPR005761">
    <property type="entry name" value="UDP-N-AcMur-Glu-dNH2Pim_ligase"/>
</dbReference>
<evidence type="ECO:0000313" key="13">
    <source>
        <dbReference type="Proteomes" id="UP000317940"/>
    </source>
</evidence>
<feature type="binding site" evidence="7">
    <location>
        <position position="30"/>
    </location>
    <ligand>
        <name>UDP-N-acetyl-alpha-D-muramoyl-L-alanyl-D-glutamate</name>
        <dbReference type="ChEBI" id="CHEBI:83900"/>
    </ligand>
</feature>
<keyword evidence="7" id="KW-0067">ATP-binding</keyword>
<dbReference type="Pfam" id="PF01225">
    <property type="entry name" value="Mur_ligase"/>
    <property type="match status" value="1"/>
</dbReference>
<evidence type="ECO:0000256" key="4">
    <source>
        <dbReference type="ARBA" id="ARBA00022984"/>
    </source>
</evidence>
<protein>
    <recommendedName>
        <fullName evidence="7">UDP-N-acetylmuramoyl-L-alanyl-D-glutamate--2,6-diaminopimelate ligase</fullName>
        <ecNumber evidence="7">6.3.2.13</ecNumber>
    </recommendedName>
    <alternativeName>
        <fullName evidence="7">Meso-A2pm-adding enzyme</fullName>
    </alternativeName>
    <alternativeName>
        <fullName evidence="7">Meso-diaminopimelate-adding enzyme</fullName>
    </alternativeName>
    <alternativeName>
        <fullName evidence="7">UDP-MurNAc-L-Ala-D-Glu:meso-diaminopimelate ligase</fullName>
    </alternativeName>
    <alternativeName>
        <fullName evidence="7">UDP-MurNAc-tripeptide synthetase</fullName>
    </alternativeName>
    <alternativeName>
        <fullName evidence="7">UDP-N-acetylmuramyl-tripeptide synthetase</fullName>
    </alternativeName>
</protein>
<dbReference type="HAMAP" id="MF_00208">
    <property type="entry name" value="MurE"/>
    <property type="match status" value="1"/>
</dbReference>
<evidence type="ECO:0000256" key="3">
    <source>
        <dbReference type="ARBA" id="ARBA00022960"/>
    </source>
</evidence>
<accession>A0A561T6S2</accession>
<evidence type="ECO:0000256" key="8">
    <source>
        <dbReference type="RuleBase" id="RU004135"/>
    </source>
</evidence>
<dbReference type="SUPFAM" id="SSF53623">
    <property type="entry name" value="MurD-like peptide ligases, catalytic domain"/>
    <property type="match status" value="1"/>
</dbReference>
<dbReference type="OrthoDB" id="9800958at2"/>
<feature type="binding site" evidence="7">
    <location>
        <begin position="113"/>
        <end position="119"/>
    </location>
    <ligand>
        <name>ATP</name>
        <dbReference type="ChEBI" id="CHEBI:30616"/>
    </ligand>
</feature>
<dbReference type="EMBL" id="VIWT01000004">
    <property type="protein sequence ID" value="TWF82792.1"/>
    <property type="molecule type" value="Genomic_DNA"/>
</dbReference>
<reference evidence="12 13" key="1">
    <citation type="submission" date="2019-06" db="EMBL/GenBank/DDBJ databases">
        <title>Sequencing the genomes of 1000 actinobacteria strains.</title>
        <authorList>
            <person name="Klenk H.-P."/>
        </authorList>
    </citation>
    <scope>NUCLEOTIDE SEQUENCE [LARGE SCALE GENOMIC DNA]</scope>
    <source>
        <strain evidence="12 13">DSM 44826</strain>
    </source>
</reference>
<dbReference type="GO" id="GO:0005737">
    <property type="term" value="C:cytoplasm"/>
    <property type="evidence" value="ECO:0007669"/>
    <property type="project" value="UniProtKB-SubCell"/>
</dbReference>
<dbReference type="AlphaFoldDB" id="A0A561T6S2"/>
<dbReference type="Proteomes" id="UP000317940">
    <property type="component" value="Unassembled WGS sequence"/>
</dbReference>
<sequence>MKLTDLLDGLDRRTLQGDPDTVDVSAGVVLDSRAVRPGALFAAVAGRTADGHAYLAQAARQGAVAALVERDDVPAPAGLCLVRVADVRRAAARAAARYFGDPGSRLAVIAVTGTNGKTSVAYMLEAVLRSLGQRVGVIGTGGPRLDGRPVPVATSTVTTPQAPELQEILRHLADRGTDTVVLEASSTALLQHRTDDCAIDIGVFTNLTPDHLEDHGSMAAYQDAKMRLFDGQCALAVANADDPVSARIRQLMPHATLTFSTEGNAADFTATDIETTATGSTFTVHHAGRAHPFRLPLPGRFAVANALAATAALGAAGHGLPETAAALAALAPIPGRFETHRTRGGAVVVVDYAHSTDSLEQVLTTIRGFATGRVTTVFGCGGDRDTTKRAPMARVAAEHSDSVVITTDNPRTEDPEAILDQIEAGLTGTPTPHRRIADRRAAIAYALAAAGPEDVVLVAGKGAETYQLVGDRRLPFADMAVVRELDAAGA</sequence>
<feature type="binding site" evidence="7">
    <location>
        <begin position="158"/>
        <end position="159"/>
    </location>
    <ligand>
        <name>UDP-N-acetyl-alpha-D-muramoyl-L-alanyl-D-glutamate</name>
        <dbReference type="ChEBI" id="CHEBI:83900"/>
    </ligand>
</feature>
<keyword evidence="13" id="KW-1185">Reference proteome</keyword>
<organism evidence="12 13">
    <name type="scientific">Kitasatospora viridis</name>
    <dbReference type="NCBI Taxonomy" id="281105"/>
    <lineage>
        <taxon>Bacteria</taxon>
        <taxon>Bacillati</taxon>
        <taxon>Actinomycetota</taxon>
        <taxon>Actinomycetes</taxon>
        <taxon>Kitasatosporales</taxon>
        <taxon>Streptomycetaceae</taxon>
        <taxon>Kitasatospora</taxon>
    </lineage>
</organism>
<evidence type="ECO:0000259" key="11">
    <source>
        <dbReference type="Pfam" id="PF08245"/>
    </source>
</evidence>
<evidence type="ECO:0000313" key="12">
    <source>
        <dbReference type="EMBL" id="TWF82792.1"/>
    </source>
</evidence>
<keyword evidence="6 7" id="KW-0961">Cell wall biogenesis/degradation</keyword>
<dbReference type="InterPro" id="IPR013221">
    <property type="entry name" value="Mur_ligase_cen"/>
</dbReference>
<name>A0A561T6S2_9ACTN</name>
<dbReference type="GO" id="GO:0000287">
    <property type="term" value="F:magnesium ion binding"/>
    <property type="evidence" value="ECO:0007669"/>
    <property type="project" value="UniProtKB-UniRule"/>
</dbReference>
<evidence type="ECO:0000259" key="10">
    <source>
        <dbReference type="Pfam" id="PF02875"/>
    </source>
</evidence>
<dbReference type="GO" id="GO:0005524">
    <property type="term" value="F:ATP binding"/>
    <property type="evidence" value="ECO:0007669"/>
    <property type="project" value="UniProtKB-UniRule"/>
</dbReference>
<feature type="domain" description="Mur ligase C-terminal" evidence="10">
    <location>
        <begin position="335"/>
        <end position="462"/>
    </location>
</feature>
<dbReference type="UniPathway" id="UPA00219"/>
<comment type="subcellular location">
    <subcellularLocation>
        <location evidence="7 8">Cytoplasm</location>
    </subcellularLocation>
</comment>
<dbReference type="GO" id="GO:0051301">
    <property type="term" value="P:cell division"/>
    <property type="evidence" value="ECO:0007669"/>
    <property type="project" value="UniProtKB-KW"/>
</dbReference>
<gene>
    <name evidence="7" type="primary">murE</name>
    <name evidence="12" type="ORF">FHX73_14274</name>
</gene>
<keyword evidence="7" id="KW-0547">Nucleotide-binding</keyword>
<evidence type="ECO:0000259" key="9">
    <source>
        <dbReference type="Pfam" id="PF01225"/>
    </source>
</evidence>
<dbReference type="InterPro" id="IPR036615">
    <property type="entry name" value="Mur_ligase_C_dom_sf"/>
</dbReference>
<keyword evidence="7" id="KW-0963">Cytoplasm</keyword>
<evidence type="ECO:0000256" key="1">
    <source>
        <dbReference type="ARBA" id="ARBA00005898"/>
    </source>
</evidence>
<feature type="binding site" evidence="7">
    <location>
        <position position="460"/>
    </location>
    <ligand>
        <name>meso-2,6-diaminopimelate</name>
        <dbReference type="ChEBI" id="CHEBI:57791"/>
    </ligand>
</feature>
<evidence type="ECO:0000256" key="7">
    <source>
        <dbReference type="HAMAP-Rule" id="MF_00208"/>
    </source>
</evidence>
<keyword evidence="2 7" id="KW-0132">Cell division</keyword>